<comment type="catalytic activity">
    <reaction evidence="13 15">
        <text>riboflavin + ATP = FMN + ADP + H(+)</text>
        <dbReference type="Rhea" id="RHEA:14357"/>
        <dbReference type="ChEBI" id="CHEBI:15378"/>
        <dbReference type="ChEBI" id="CHEBI:30616"/>
        <dbReference type="ChEBI" id="CHEBI:57986"/>
        <dbReference type="ChEBI" id="CHEBI:58210"/>
        <dbReference type="ChEBI" id="CHEBI:456216"/>
        <dbReference type="EC" id="2.7.1.26"/>
    </reaction>
</comment>
<dbReference type="GO" id="GO:0008531">
    <property type="term" value="F:riboflavin kinase activity"/>
    <property type="evidence" value="ECO:0007669"/>
    <property type="project" value="UniProtKB-UniRule"/>
</dbReference>
<keyword evidence="12" id="KW-0511">Multifunctional enzyme</keyword>
<evidence type="ECO:0000256" key="13">
    <source>
        <dbReference type="ARBA" id="ARBA00047880"/>
    </source>
</evidence>
<comment type="pathway">
    <text evidence="3 15">Cofactor biosynthesis; FMN biosynthesis; FMN from riboflavin (ATP route): step 1/1.</text>
</comment>
<dbReference type="PANTHER" id="PTHR22749:SF6">
    <property type="entry name" value="RIBOFLAVIN KINASE"/>
    <property type="match status" value="1"/>
</dbReference>
<evidence type="ECO:0000256" key="10">
    <source>
        <dbReference type="ARBA" id="ARBA00022827"/>
    </source>
</evidence>
<evidence type="ECO:0000256" key="14">
    <source>
        <dbReference type="ARBA" id="ARBA00049494"/>
    </source>
</evidence>
<evidence type="ECO:0000256" key="1">
    <source>
        <dbReference type="ARBA" id="ARBA00002121"/>
    </source>
</evidence>
<keyword evidence="11 15" id="KW-0067">ATP-binding</keyword>
<comment type="caution">
    <text evidence="17">The sequence shown here is derived from an EMBL/GenBank/DDBJ whole genome shotgun (WGS) entry which is preliminary data.</text>
</comment>
<reference evidence="17 18" key="1">
    <citation type="submission" date="2017-08" db="EMBL/GenBank/DDBJ databases">
        <title>Infants hospitalized years apart are colonized by the same room-sourced microbial strains.</title>
        <authorList>
            <person name="Brooks B."/>
            <person name="Olm M.R."/>
            <person name="Firek B.A."/>
            <person name="Baker R."/>
            <person name="Thomas B.C."/>
            <person name="Morowitz M.J."/>
            <person name="Banfield J.F."/>
        </authorList>
    </citation>
    <scope>NUCLEOTIDE SEQUENCE [LARGE SCALE GENOMIC DNA]</scope>
    <source>
        <strain evidence="17">S2_005_002_R2_34</strain>
    </source>
</reference>
<keyword evidence="5 15" id="KW-0288">FMN</keyword>
<dbReference type="SUPFAM" id="SSF52374">
    <property type="entry name" value="Nucleotidylyl transferase"/>
    <property type="match status" value="1"/>
</dbReference>
<dbReference type="NCBIfam" id="NF004160">
    <property type="entry name" value="PRK05627.1-3"/>
    <property type="match status" value="1"/>
</dbReference>
<evidence type="ECO:0000256" key="8">
    <source>
        <dbReference type="ARBA" id="ARBA00022741"/>
    </source>
</evidence>
<feature type="domain" description="Riboflavin kinase" evidence="16">
    <location>
        <begin position="183"/>
        <end position="310"/>
    </location>
</feature>
<comment type="similarity">
    <text evidence="15">Belongs to the ribF family.</text>
</comment>
<evidence type="ECO:0000256" key="7">
    <source>
        <dbReference type="ARBA" id="ARBA00022695"/>
    </source>
</evidence>
<dbReference type="Pfam" id="PF06574">
    <property type="entry name" value="FAD_syn"/>
    <property type="match status" value="1"/>
</dbReference>
<dbReference type="Gene3D" id="2.40.30.30">
    <property type="entry name" value="Riboflavin kinase-like"/>
    <property type="match status" value="1"/>
</dbReference>
<dbReference type="GO" id="GO:0006747">
    <property type="term" value="P:FAD biosynthetic process"/>
    <property type="evidence" value="ECO:0007669"/>
    <property type="project" value="UniProtKB-UniRule"/>
</dbReference>
<dbReference type="InterPro" id="IPR023468">
    <property type="entry name" value="Riboflavin_kinase"/>
</dbReference>
<name>A0A2W5NCX3_RHOSU</name>
<comment type="pathway">
    <text evidence="2 15">Cofactor biosynthesis; FAD biosynthesis; FAD from FMN: step 1/1.</text>
</comment>
<sequence length="322" mass="34482">MRRHSDYTGLTAADRGAAAAIGNFDGLHLGHQSVLALARAAAAQLEAPFGVVTFEPHPRAYFAPDAPPFRIMNAEARAHRLAKLGVEQLYELRFDAALAALEAEEFITRVLRDGLGLRHLVAGADFRFGRGRSGDVEMLRALGPAAGFGVTVAPLVCDDQGDFSSSAIRLALAEGRPGDAARILGHWHRIEGTVVHGDKRGRELGFPTANIWLDALNLPKFGVYAATVDVLTGPRRGRYPAAVSLGVRPMFDGTRPNLEAYLLDFSGDLYGAQVSVALVSYLRPELRFDGLDALIAQMRADVAETRARLVAAGQPLGASPLP</sequence>
<proteinExistence type="inferred from homology"/>
<evidence type="ECO:0000259" key="16">
    <source>
        <dbReference type="SMART" id="SM00904"/>
    </source>
</evidence>
<gene>
    <name evidence="17" type="ORF">DI556_04195</name>
</gene>
<evidence type="ECO:0000256" key="9">
    <source>
        <dbReference type="ARBA" id="ARBA00022777"/>
    </source>
</evidence>
<dbReference type="PIRSF" id="PIRSF004491">
    <property type="entry name" value="FAD_Synth"/>
    <property type="match status" value="1"/>
</dbReference>
<keyword evidence="4 15" id="KW-0285">Flavoprotein</keyword>
<dbReference type="UniPathway" id="UPA00276">
    <property type="reaction ID" value="UER00406"/>
</dbReference>
<keyword evidence="9 15" id="KW-0418">Kinase</keyword>
<dbReference type="InterPro" id="IPR015864">
    <property type="entry name" value="FAD_synthase"/>
</dbReference>
<evidence type="ECO:0000313" key="17">
    <source>
        <dbReference type="EMBL" id="PZQ51376.1"/>
    </source>
</evidence>
<comment type="catalytic activity">
    <reaction evidence="14 15">
        <text>FMN + ATP + H(+) = FAD + diphosphate</text>
        <dbReference type="Rhea" id="RHEA:17237"/>
        <dbReference type="ChEBI" id="CHEBI:15378"/>
        <dbReference type="ChEBI" id="CHEBI:30616"/>
        <dbReference type="ChEBI" id="CHEBI:33019"/>
        <dbReference type="ChEBI" id="CHEBI:57692"/>
        <dbReference type="ChEBI" id="CHEBI:58210"/>
        <dbReference type="EC" id="2.7.7.2"/>
    </reaction>
</comment>
<dbReference type="GO" id="GO:0005524">
    <property type="term" value="F:ATP binding"/>
    <property type="evidence" value="ECO:0007669"/>
    <property type="project" value="UniProtKB-UniRule"/>
</dbReference>
<keyword evidence="8 15" id="KW-0547">Nucleotide-binding</keyword>
<dbReference type="EC" id="2.7.1.26" evidence="15"/>
<dbReference type="AlphaFoldDB" id="A0A2W5NCX3"/>
<keyword evidence="10 15" id="KW-0274">FAD</keyword>
<dbReference type="InterPro" id="IPR002606">
    <property type="entry name" value="Riboflavin_kinase_bac"/>
</dbReference>
<dbReference type="PANTHER" id="PTHR22749">
    <property type="entry name" value="RIBOFLAVIN KINASE/FMN ADENYLYLTRANSFERASE"/>
    <property type="match status" value="1"/>
</dbReference>
<dbReference type="InterPro" id="IPR014729">
    <property type="entry name" value="Rossmann-like_a/b/a_fold"/>
</dbReference>
<dbReference type="Proteomes" id="UP000249185">
    <property type="component" value="Unassembled WGS sequence"/>
</dbReference>
<dbReference type="Pfam" id="PF01687">
    <property type="entry name" value="Flavokinase"/>
    <property type="match status" value="1"/>
</dbReference>
<dbReference type="InterPro" id="IPR023465">
    <property type="entry name" value="Riboflavin_kinase_dom_sf"/>
</dbReference>
<evidence type="ECO:0000313" key="18">
    <source>
        <dbReference type="Proteomes" id="UP000249185"/>
    </source>
</evidence>
<dbReference type="FunFam" id="2.40.30.30:FF:000003">
    <property type="entry name" value="Riboflavin biosynthesis protein"/>
    <property type="match status" value="1"/>
</dbReference>
<accession>A0A2W5NCX3</accession>
<keyword evidence="6 15" id="KW-0808">Transferase</keyword>
<evidence type="ECO:0000256" key="2">
    <source>
        <dbReference type="ARBA" id="ARBA00004726"/>
    </source>
</evidence>
<dbReference type="SMART" id="SM00904">
    <property type="entry name" value="Flavokinase"/>
    <property type="match status" value="1"/>
</dbReference>
<evidence type="ECO:0000256" key="6">
    <source>
        <dbReference type="ARBA" id="ARBA00022679"/>
    </source>
</evidence>
<dbReference type="GO" id="GO:0009231">
    <property type="term" value="P:riboflavin biosynthetic process"/>
    <property type="evidence" value="ECO:0007669"/>
    <property type="project" value="InterPro"/>
</dbReference>
<evidence type="ECO:0000256" key="3">
    <source>
        <dbReference type="ARBA" id="ARBA00005201"/>
    </source>
</evidence>
<organism evidence="17 18">
    <name type="scientific">Rhodovulum sulfidophilum</name>
    <name type="common">Rhodobacter sulfidophilus</name>
    <dbReference type="NCBI Taxonomy" id="35806"/>
    <lineage>
        <taxon>Bacteria</taxon>
        <taxon>Pseudomonadati</taxon>
        <taxon>Pseudomonadota</taxon>
        <taxon>Alphaproteobacteria</taxon>
        <taxon>Rhodobacterales</taxon>
        <taxon>Paracoccaceae</taxon>
        <taxon>Rhodovulum</taxon>
    </lineage>
</organism>
<evidence type="ECO:0000256" key="5">
    <source>
        <dbReference type="ARBA" id="ARBA00022643"/>
    </source>
</evidence>
<comment type="function">
    <text evidence="1">Catalyzes the phosphorylation of riboflavin to FMN followed by the adenylation of FMN to FAD.</text>
</comment>
<dbReference type="FunFam" id="3.40.50.620:FF:000021">
    <property type="entry name" value="Riboflavin biosynthesis protein"/>
    <property type="match status" value="1"/>
</dbReference>
<dbReference type="EC" id="2.7.7.2" evidence="15"/>
<evidence type="ECO:0000256" key="11">
    <source>
        <dbReference type="ARBA" id="ARBA00022840"/>
    </source>
</evidence>
<evidence type="ECO:0000256" key="12">
    <source>
        <dbReference type="ARBA" id="ARBA00023268"/>
    </source>
</evidence>
<dbReference type="EMBL" id="QFPW01000002">
    <property type="protein sequence ID" value="PZQ51376.1"/>
    <property type="molecule type" value="Genomic_DNA"/>
</dbReference>
<dbReference type="CDD" id="cd02064">
    <property type="entry name" value="FAD_synthetase_N"/>
    <property type="match status" value="1"/>
</dbReference>
<protein>
    <recommendedName>
        <fullName evidence="15">Riboflavin biosynthesis protein</fullName>
    </recommendedName>
    <domain>
        <recommendedName>
            <fullName evidence="15">Riboflavin kinase</fullName>
            <ecNumber evidence="15">2.7.1.26</ecNumber>
        </recommendedName>
        <alternativeName>
            <fullName evidence="15">Flavokinase</fullName>
        </alternativeName>
    </domain>
    <domain>
        <recommendedName>
            <fullName evidence="15">FMN adenylyltransferase</fullName>
            <ecNumber evidence="15">2.7.7.2</ecNumber>
        </recommendedName>
        <alternativeName>
            <fullName evidence="15">FAD pyrophosphorylase</fullName>
        </alternativeName>
        <alternativeName>
            <fullName evidence="15">FAD synthase</fullName>
        </alternativeName>
    </domain>
</protein>
<dbReference type="GO" id="GO:0003919">
    <property type="term" value="F:FMN adenylyltransferase activity"/>
    <property type="evidence" value="ECO:0007669"/>
    <property type="project" value="UniProtKB-UniRule"/>
</dbReference>
<keyword evidence="7 15" id="KW-0548">Nucleotidyltransferase</keyword>
<dbReference type="Gene3D" id="3.40.50.620">
    <property type="entry name" value="HUPs"/>
    <property type="match status" value="1"/>
</dbReference>
<dbReference type="GO" id="GO:0009398">
    <property type="term" value="P:FMN biosynthetic process"/>
    <property type="evidence" value="ECO:0007669"/>
    <property type="project" value="UniProtKB-UniRule"/>
</dbReference>
<dbReference type="SUPFAM" id="SSF82114">
    <property type="entry name" value="Riboflavin kinase-like"/>
    <property type="match status" value="1"/>
</dbReference>
<evidence type="ECO:0000256" key="4">
    <source>
        <dbReference type="ARBA" id="ARBA00022630"/>
    </source>
</evidence>
<dbReference type="UniPathway" id="UPA00277">
    <property type="reaction ID" value="UER00407"/>
</dbReference>
<dbReference type="NCBIfam" id="TIGR00083">
    <property type="entry name" value="ribF"/>
    <property type="match status" value="1"/>
</dbReference>
<evidence type="ECO:0000256" key="15">
    <source>
        <dbReference type="PIRNR" id="PIRNR004491"/>
    </source>
</evidence>
<dbReference type="InterPro" id="IPR015865">
    <property type="entry name" value="Riboflavin_kinase_bac/euk"/>
</dbReference>